<dbReference type="Proteomes" id="UP000238304">
    <property type="component" value="Chromosome"/>
</dbReference>
<proteinExistence type="predicted"/>
<reference evidence="1 2" key="1">
    <citation type="submission" date="2018-02" db="EMBL/GenBank/DDBJ databases">
        <authorList>
            <person name="Holder M.E."/>
            <person name="Ajami N.J."/>
            <person name="Petrosino J.F."/>
        </authorList>
    </citation>
    <scope>NUCLEOTIDE SEQUENCE [LARGE SCALE GENOMIC DNA]</scope>
    <source>
        <strain evidence="1 2">ATCC 33285</strain>
    </source>
</reference>
<dbReference type="RefSeq" id="WP_106040673.1">
    <property type="nucleotide sequence ID" value="NZ_CP027231.1"/>
</dbReference>
<gene>
    <name evidence="1" type="ORF">C4H11_04740</name>
</gene>
<dbReference type="EMBL" id="CP027231">
    <property type="protein sequence ID" value="AVM52342.1"/>
    <property type="molecule type" value="Genomic_DNA"/>
</dbReference>
<protein>
    <submittedName>
        <fullName evidence="1">Uncharacterized protein</fullName>
    </submittedName>
</protein>
<accession>A0ABN5II70</accession>
<evidence type="ECO:0000313" key="1">
    <source>
        <dbReference type="EMBL" id="AVM52342.1"/>
    </source>
</evidence>
<name>A0ABN5II70_9BACE</name>
<keyword evidence="2" id="KW-1185">Reference proteome</keyword>
<sequence length="132" mass="15645">MITEEIIRKQFVHQILRRDAAFIYETQARVLRDNFTNPRAIELASFLSSRPFSVSGGGLKLDYHFNIFPYLRFLDIKYSRESMELRSRLALYNRVVWGRLYHETINDLRYGLTQDIKDSITAKLKEISPEKL</sequence>
<organism evidence="1 2">
    <name type="scientific">Bacteroides zoogleoformans</name>
    <dbReference type="NCBI Taxonomy" id="28119"/>
    <lineage>
        <taxon>Bacteria</taxon>
        <taxon>Pseudomonadati</taxon>
        <taxon>Bacteroidota</taxon>
        <taxon>Bacteroidia</taxon>
        <taxon>Bacteroidales</taxon>
        <taxon>Bacteroidaceae</taxon>
        <taxon>Bacteroides</taxon>
    </lineage>
</organism>
<evidence type="ECO:0000313" key="2">
    <source>
        <dbReference type="Proteomes" id="UP000238304"/>
    </source>
</evidence>